<feature type="region of interest" description="Disordered" evidence="1">
    <location>
        <begin position="1"/>
        <end position="28"/>
    </location>
</feature>
<dbReference type="AlphaFoldDB" id="A0A1G4J5E2"/>
<name>A0A1G4J5E2_9SACH</name>
<evidence type="ECO:0000259" key="2">
    <source>
        <dbReference type="SMART" id="SM00581"/>
    </source>
</evidence>
<feature type="region of interest" description="Disordered" evidence="1">
    <location>
        <begin position="427"/>
        <end position="478"/>
    </location>
</feature>
<dbReference type="InterPro" id="IPR007180">
    <property type="entry name" value="DUF382"/>
</dbReference>
<dbReference type="SMART" id="SM00581">
    <property type="entry name" value="PSP"/>
    <property type="match status" value="1"/>
</dbReference>
<dbReference type="InterPro" id="IPR052584">
    <property type="entry name" value="U2_snRNP_Complex_Component"/>
</dbReference>
<evidence type="ECO:0000256" key="1">
    <source>
        <dbReference type="SAM" id="MobiDB-lite"/>
    </source>
</evidence>
<organism evidence="3 4">
    <name type="scientific">Lachancea mirantina</name>
    <dbReference type="NCBI Taxonomy" id="1230905"/>
    <lineage>
        <taxon>Eukaryota</taxon>
        <taxon>Fungi</taxon>
        <taxon>Dikarya</taxon>
        <taxon>Ascomycota</taxon>
        <taxon>Saccharomycotina</taxon>
        <taxon>Saccharomycetes</taxon>
        <taxon>Saccharomycetales</taxon>
        <taxon>Saccharomycetaceae</taxon>
        <taxon>Lachancea</taxon>
    </lineage>
</organism>
<dbReference type="Pfam" id="PF04037">
    <property type="entry name" value="DUF382"/>
    <property type="match status" value="1"/>
</dbReference>
<feature type="domain" description="PSP proline-rich" evidence="2">
    <location>
        <begin position="275"/>
        <end position="328"/>
    </location>
</feature>
<dbReference type="EMBL" id="LT598466">
    <property type="protein sequence ID" value="SCU84929.1"/>
    <property type="molecule type" value="Genomic_DNA"/>
</dbReference>
<feature type="compositionally biased region" description="Basic residues" evidence="1">
    <location>
        <begin position="1"/>
        <end position="17"/>
    </location>
</feature>
<dbReference type="Pfam" id="PF04046">
    <property type="entry name" value="PSP"/>
    <property type="match status" value="1"/>
</dbReference>
<dbReference type="OrthoDB" id="10260794at2759"/>
<feature type="compositionally biased region" description="Polar residues" evidence="1">
    <location>
        <begin position="431"/>
        <end position="440"/>
    </location>
</feature>
<dbReference type="Proteomes" id="UP000191024">
    <property type="component" value="Chromosome C"/>
</dbReference>
<feature type="compositionally biased region" description="Basic and acidic residues" evidence="1">
    <location>
        <begin position="468"/>
        <end position="478"/>
    </location>
</feature>
<feature type="compositionally biased region" description="Basic and acidic residues" evidence="1">
    <location>
        <begin position="18"/>
        <end position="27"/>
    </location>
</feature>
<sequence length="478" mass="54379">MARKSKSHKRQRSKVARRKPETAESRQKALASLIDEVKGSRVVGENGVNSDNKVHDPEINLANEYAEVFSKFQAPPSPSSEERTTVVRSTTILEENGDPDASDAIPPPEGILSSRKLRKLKKPALSALKASVPHPEVIEWYDRDAPDPFLLATIKSQKNIVSVPSHWQLKREYLSGRSLMTKRPFELPDIIKDTKIEEMRQTLPAKEGQLDASLKEVSRARIQPKMGTLDLDYKRLYNTFFKLGSKWKPDLLLGYGDLYYENRNLCEEAAWKKRERKVVPGKISKKLRAAMRLPEGKLPPWCVKFKELGMPPAYPTYLVAGINWEIENLTNDIYGTLSVNRGSKNEETLFGQIFDFETEDDVEEDLRERQENNEEQPKLEEHVNSYPIRSVEVKSESTTAPVAAFLENIPEEKPSDQNKPLYTVIKEKTDGTSSQLTGSGRTYEIAQRGSKQKDKDSVDDYETGNPDTSDREDTDFKY</sequence>
<dbReference type="PANTHER" id="PTHR12785">
    <property type="entry name" value="SPLICING FACTOR 3B"/>
    <property type="match status" value="1"/>
</dbReference>
<keyword evidence="4" id="KW-1185">Reference proteome</keyword>
<proteinExistence type="predicted"/>
<protein>
    <submittedName>
        <fullName evidence="3">LAMI_0C09450g1_1</fullName>
    </submittedName>
</protein>
<evidence type="ECO:0000313" key="4">
    <source>
        <dbReference type="Proteomes" id="UP000191024"/>
    </source>
</evidence>
<feature type="compositionally biased region" description="Basic and acidic residues" evidence="1">
    <location>
        <begin position="366"/>
        <end position="383"/>
    </location>
</feature>
<dbReference type="PANTHER" id="PTHR12785:SF6">
    <property type="entry name" value="SPLICING FACTOR 3B SUBUNIT 2"/>
    <property type="match status" value="1"/>
</dbReference>
<reference evidence="4" key="1">
    <citation type="submission" date="2016-03" db="EMBL/GenBank/DDBJ databases">
        <authorList>
            <person name="Devillers H."/>
        </authorList>
    </citation>
    <scope>NUCLEOTIDE SEQUENCE [LARGE SCALE GENOMIC DNA]</scope>
</reference>
<dbReference type="GO" id="GO:0005634">
    <property type="term" value="C:nucleus"/>
    <property type="evidence" value="ECO:0007669"/>
    <property type="project" value="InterPro"/>
</dbReference>
<gene>
    <name evidence="3" type="ORF">LAMI_0C09450G</name>
</gene>
<accession>A0A1G4J5E2</accession>
<evidence type="ECO:0000313" key="3">
    <source>
        <dbReference type="EMBL" id="SCU84929.1"/>
    </source>
</evidence>
<dbReference type="STRING" id="1230905.A0A1G4J5E2"/>
<dbReference type="InterPro" id="IPR006568">
    <property type="entry name" value="PSP_pro-rich"/>
</dbReference>
<feature type="region of interest" description="Disordered" evidence="1">
    <location>
        <begin position="362"/>
        <end position="385"/>
    </location>
</feature>